<evidence type="ECO:0000259" key="3">
    <source>
        <dbReference type="Pfam" id="PF01408"/>
    </source>
</evidence>
<feature type="compositionally biased region" description="Gly residues" evidence="2">
    <location>
        <begin position="414"/>
        <end position="424"/>
    </location>
</feature>
<name>A0A2S9PWU8_9ACTN</name>
<proteinExistence type="predicted"/>
<accession>A0A2S9PWU8</accession>
<dbReference type="GO" id="GO:0000166">
    <property type="term" value="F:nucleotide binding"/>
    <property type="evidence" value="ECO:0007669"/>
    <property type="project" value="InterPro"/>
</dbReference>
<dbReference type="AlphaFoldDB" id="A0A2S9PWU8"/>
<feature type="region of interest" description="Disordered" evidence="2">
    <location>
        <begin position="401"/>
        <end position="449"/>
    </location>
</feature>
<gene>
    <name evidence="5" type="ORF">C6N75_12410</name>
</gene>
<dbReference type="RefSeq" id="WP_105868936.1">
    <property type="nucleotide sequence ID" value="NZ_PVLV01000161.1"/>
</dbReference>
<evidence type="ECO:0000256" key="1">
    <source>
        <dbReference type="ARBA" id="ARBA00023002"/>
    </source>
</evidence>
<dbReference type="InterPro" id="IPR050463">
    <property type="entry name" value="Gfo/Idh/MocA_oxidrdct_glycsds"/>
</dbReference>
<dbReference type="EMBL" id="PVLV01000161">
    <property type="protein sequence ID" value="PRH78891.1"/>
    <property type="molecule type" value="Genomic_DNA"/>
</dbReference>
<evidence type="ECO:0000313" key="6">
    <source>
        <dbReference type="Proteomes" id="UP000239322"/>
    </source>
</evidence>
<evidence type="ECO:0000313" key="5">
    <source>
        <dbReference type="EMBL" id="PRH78891.1"/>
    </source>
</evidence>
<reference evidence="5 6" key="1">
    <citation type="submission" date="2018-03" db="EMBL/GenBank/DDBJ databases">
        <title>Novel Streptomyces sp. from soil.</title>
        <authorList>
            <person name="Tan G.Y.A."/>
            <person name="Lee Z.Y."/>
        </authorList>
    </citation>
    <scope>NUCLEOTIDE SEQUENCE [LARGE SCALE GENOMIC DNA]</scope>
    <source>
        <strain evidence="5 6">ST5x</strain>
    </source>
</reference>
<dbReference type="Pfam" id="PF22725">
    <property type="entry name" value="GFO_IDH_MocA_C3"/>
    <property type="match status" value="1"/>
</dbReference>
<sequence length="449" mass="46320">MAAKEPPARPGERPVLGIGMVGYAFMGAAHSQGWRTVGRAFDLPLRPGLAAVCGRDPAAVRAAADRHGWAAAETDWRALIARDDVHLVDVCTPGDSHAEIAVAALEAGKHVLCEKPLANSVAEAEAMTAAAERARARGQVAMVGFNYRRVPAMAYARKLVAEGRLGTLRHVRVSYLQDWLVDPDFPLTWRLQREHAGSGALGDLGAHIVDLAQYVAGELLTGVSALTETFVRERPRPAGAGAGLSASAGAGLSASGGAGRGPVTVDDAALFTGRFASGALASFEATRMAAGRKNALRLELNGAHGSLAFDLERLNELSFHDHTLPAASAGFRRVLVTEPDHPYLEGWWPPGHALGYEHTFAHQARDLVLAVAAGTEPSPSFADGLQVQRVLAAVERSAADRAAYTPVDPEPASGGAGGAGGGAAGEPVAPGPSVPLAAAGPPAPPAVTA</sequence>
<comment type="caution">
    <text evidence="5">The sequence shown here is derived from an EMBL/GenBank/DDBJ whole genome shotgun (WGS) entry which is preliminary data.</text>
</comment>
<evidence type="ECO:0000256" key="2">
    <source>
        <dbReference type="SAM" id="MobiDB-lite"/>
    </source>
</evidence>
<dbReference type="InterPro" id="IPR036291">
    <property type="entry name" value="NAD(P)-bd_dom_sf"/>
</dbReference>
<dbReference type="SUPFAM" id="SSF55347">
    <property type="entry name" value="Glyceraldehyde-3-phosphate dehydrogenase-like, C-terminal domain"/>
    <property type="match status" value="1"/>
</dbReference>
<dbReference type="InterPro" id="IPR055170">
    <property type="entry name" value="GFO_IDH_MocA-like_dom"/>
</dbReference>
<feature type="domain" description="GFO/IDH/MocA-like oxidoreductase" evidence="4">
    <location>
        <begin position="154"/>
        <end position="307"/>
    </location>
</feature>
<organism evidence="5 6">
    <name type="scientific">Streptomyces solincola</name>
    <dbReference type="NCBI Taxonomy" id="2100817"/>
    <lineage>
        <taxon>Bacteria</taxon>
        <taxon>Bacillati</taxon>
        <taxon>Actinomycetota</taxon>
        <taxon>Actinomycetes</taxon>
        <taxon>Kitasatosporales</taxon>
        <taxon>Streptomycetaceae</taxon>
        <taxon>Streptomyces</taxon>
    </lineage>
</organism>
<dbReference type="Pfam" id="PF01408">
    <property type="entry name" value="GFO_IDH_MocA"/>
    <property type="match status" value="1"/>
</dbReference>
<dbReference type="Proteomes" id="UP000239322">
    <property type="component" value="Unassembled WGS sequence"/>
</dbReference>
<dbReference type="PANTHER" id="PTHR43818:SF11">
    <property type="entry name" value="BCDNA.GH03377"/>
    <property type="match status" value="1"/>
</dbReference>
<dbReference type="PANTHER" id="PTHR43818">
    <property type="entry name" value="BCDNA.GH03377"/>
    <property type="match status" value="1"/>
</dbReference>
<dbReference type="Gene3D" id="3.40.50.720">
    <property type="entry name" value="NAD(P)-binding Rossmann-like Domain"/>
    <property type="match status" value="1"/>
</dbReference>
<keyword evidence="1" id="KW-0560">Oxidoreductase</keyword>
<dbReference type="OrthoDB" id="9792085at2"/>
<protein>
    <submittedName>
        <fullName evidence="5">Dehydrogenase</fullName>
    </submittedName>
</protein>
<feature type="domain" description="Gfo/Idh/MocA-like oxidoreductase N-terminal" evidence="3">
    <location>
        <begin position="17"/>
        <end position="140"/>
    </location>
</feature>
<keyword evidence="6" id="KW-1185">Reference proteome</keyword>
<evidence type="ECO:0000259" key="4">
    <source>
        <dbReference type="Pfam" id="PF22725"/>
    </source>
</evidence>
<dbReference type="GO" id="GO:0016491">
    <property type="term" value="F:oxidoreductase activity"/>
    <property type="evidence" value="ECO:0007669"/>
    <property type="project" value="UniProtKB-KW"/>
</dbReference>
<dbReference type="SUPFAM" id="SSF51735">
    <property type="entry name" value="NAD(P)-binding Rossmann-fold domains"/>
    <property type="match status" value="1"/>
</dbReference>
<dbReference type="InterPro" id="IPR000683">
    <property type="entry name" value="Gfo/Idh/MocA-like_OxRdtase_N"/>
</dbReference>
<dbReference type="Gene3D" id="3.30.360.10">
    <property type="entry name" value="Dihydrodipicolinate Reductase, domain 2"/>
    <property type="match status" value="1"/>
</dbReference>